<evidence type="ECO:0000313" key="2">
    <source>
        <dbReference type="EMBL" id="KAH8078054.1"/>
    </source>
</evidence>
<keyword evidence="3" id="KW-1185">Reference proteome</keyword>
<dbReference type="Proteomes" id="UP000813824">
    <property type="component" value="Unassembled WGS sequence"/>
</dbReference>
<dbReference type="EMBL" id="JAEVFJ010000060">
    <property type="protein sequence ID" value="KAH8078054.1"/>
    <property type="molecule type" value="Genomic_DNA"/>
</dbReference>
<gene>
    <name evidence="2" type="ORF">BXZ70DRAFT_689623</name>
</gene>
<evidence type="ECO:0000313" key="3">
    <source>
        <dbReference type="Proteomes" id="UP000813824"/>
    </source>
</evidence>
<evidence type="ECO:0000256" key="1">
    <source>
        <dbReference type="SAM" id="MobiDB-lite"/>
    </source>
</evidence>
<comment type="caution">
    <text evidence="2">The sequence shown here is derived from an EMBL/GenBank/DDBJ whole genome shotgun (WGS) entry which is preliminary data.</text>
</comment>
<sequence>MQRAVTDHSSSAGEGAPWRLERRSSRKSWPSRRANQIKRYLTAELALHPGRLQRCHVDGSSTCRNPLCSAYGPPVEVRIHIRRDRNLHNEAIHVCSPLPEKERKAHNIAHGCFAAEAYTGRLPVREGRLLYTARVDPHLTSGAEICLDADGRLLDNLIGVQRYYLPHLLSLQA</sequence>
<dbReference type="AlphaFoldDB" id="A0A8K0XJX0"/>
<accession>A0A8K0XJX0</accession>
<feature type="region of interest" description="Disordered" evidence="1">
    <location>
        <begin position="1"/>
        <end position="33"/>
    </location>
</feature>
<protein>
    <submittedName>
        <fullName evidence="2">Uncharacterized protein</fullName>
    </submittedName>
</protein>
<dbReference type="OrthoDB" id="3065006at2759"/>
<proteinExistence type="predicted"/>
<name>A0A8K0XJX0_9AGAR</name>
<reference evidence="2" key="1">
    <citation type="journal article" date="2021" name="New Phytol.">
        <title>Evolutionary innovations through gain and loss of genes in the ectomycorrhizal Boletales.</title>
        <authorList>
            <person name="Wu G."/>
            <person name="Miyauchi S."/>
            <person name="Morin E."/>
            <person name="Kuo A."/>
            <person name="Drula E."/>
            <person name="Varga T."/>
            <person name="Kohler A."/>
            <person name="Feng B."/>
            <person name="Cao Y."/>
            <person name="Lipzen A."/>
            <person name="Daum C."/>
            <person name="Hundley H."/>
            <person name="Pangilinan J."/>
            <person name="Johnson J."/>
            <person name="Barry K."/>
            <person name="LaButti K."/>
            <person name="Ng V."/>
            <person name="Ahrendt S."/>
            <person name="Min B."/>
            <person name="Choi I.G."/>
            <person name="Park H."/>
            <person name="Plett J.M."/>
            <person name="Magnuson J."/>
            <person name="Spatafora J.W."/>
            <person name="Nagy L.G."/>
            <person name="Henrissat B."/>
            <person name="Grigoriev I.V."/>
            <person name="Yang Z.L."/>
            <person name="Xu J."/>
            <person name="Martin F.M."/>
        </authorList>
    </citation>
    <scope>NUCLEOTIDE SEQUENCE</scope>
    <source>
        <strain evidence="2">KKN 215</strain>
    </source>
</reference>
<organism evidence="2 3">
    <name type="scientific">Cristinia sonorae</name>
    <dbReference type="NCBI Taxonomy" id="1940300"/>
    <lineage>
        <taxon>Eukaryota</taxon>
        <taxon>Fungi</taxon>
        <taxon>Dikarya</taxon>
        <taxon>Basidiomycota</taxon>
        <taxon>Agaricomycotina</taxon>
        <taxon>Agaricomycetes</taxon>
        <taxon>Agaricomycetidae</taxon>
        <taxon>Agaricales</taxon>
        <taxon>Pleurotineae</taxon>
        <taxon>Stephanosporaceae</taxon>
        <taxon>Cristinia</taxon>
    </lineage>
</organism>